<evidence type="ECO:0000256" key="3">
    <source>
        <dbReference type="ARBA" id="ARBA00001936"/>
    </source>
</evidence>
<evidence type="ECO:0000313" key="10">
    <source>
        <dbReference type="EMBL" id="RUO23346.1"/>
    </source>
</evidence>
<evidence type="ECO:0000256" key="6">
    <source>
        <dbReference type="ARBA" id="ARBA00022842"/>
    </source>
</evidence>
<dbReference type="PROSITE" id="PS00165">
    <property type="entry name" value="DEHYDRATASE_SER_THR"/>
    <property type="match status" value="1"/>
</dbReference>
<dbReference type="GO" id="GO:0070179">
    <property type="term" value="P:D-serine biosynthetic process"/>
    <property type="evidence" value="ECO:0007669"/>
    <property type="project" value="TreeGrafter"/>
</dbReference>
<dbReference type="GO" id="GO:0030378">
    <property type="term" value="F:serine racemase activity"/>
    <property type="evidence" value="ECO:0007669"/>
    <property type="project" value="TreeGrafter"/>
</dbReference>
<keyword evidence="6" id="KW-0460">Magnesium</keyword>
<protein>
    <submittedName>
        <fullName evidence="10">Serine/threonine dehydratase</fullName>
    </submittedName>
</protein>
<gene>
    <name evidence="10" type="ORF">CWE08_01470</name>
</gene>
<sequence length="330" mass="35074">MTGWQHIAGQDDLNLDLIHRAEKLIAPYIMNTPVLRSPELDNSSGARLFFKCENLQHTGAFKFRGAIHALLNLTAAQRKAGVYTVSSGNHGAALAAAGRILNISVQVAVPTNAPSVKKQNIAQNGADIIEIEPGMAAREAFVAANQQQSERIFIPPYNHPLIMAGQGTAALELVKAVPELQVLMSPLGGGGLLSGTAMVGHSQNMAVFGVEPELANDAWLSLQAGSIQSARPPISICDGLLTNLGDHTFPIIQNYVDAVLLVSEDEVIVAMQQLWQALKVIVEPSAATVFAAVCKYPEHFSGKAVGLILSGGNLDVACLPWPVTRLEKAK</sequence>
<organism evidence="10 11">
    <name type="scientific">Aliidiomarina iranensis</name>
    <dbReference type="NCBI Taxonomy" id="1434071"/>
    <lineage>
        <taxon>Bacteria</taxon>
        <taxon>Pseudomonadati</taxon>
        <taxon>Pseudomonadota</taxon>
        <taxon>Gammaproteobacteria</taxon>
        <taxon>Alteromonadales</taxon>
        <taxon>Idiomarinaceae</taxon>
        <taxon>Aliidiomarina</taxon>
    </lineage>
</organism>
<dbReference type="OrthoDB" id="9811476at2"/>
<dbReference type="Pfam" id="PF00291">
    <property type="entry name" value="PALP"/>
    <property type="match status" value="1"/>
</dbReference>
<accession>A0A432W2K8</accession>
<reference evidence="11" key="1">
    <citation type="journal article" date="2018" name="Front. Microbiol.">
        <title>Genome-Based Analysis Reveals the Taxonomy and Diversity of the Family Idiomarinaceae.</title>
        <authorList>
            <person name="Liu Y."/>
            <person name="Lai Q."/>
            <person name="Shao Z."/>
        </authorList>
    </citation>
    <scope>NUCLEOTIDE SEQUENCE [LARGE SCALE GENOMIC DNA]</scope>
    <source>
        <strain evidence="11">GBPy7</strain>
    </source>
</reference>
<evidence type="ECO:0000259" key="9">
    <source>
        <dbReference type="Pfam" id="PF00291"/>
    </source>
</evidence>
<dbReference type="GO" id="GO:0005524">
    <property type="term" value="F:ATP binding"/>
    <property type="evidence" value="ECO:0007669"/>
    <property type="project" value="TreeGrafter"/>
</dbReference>
<dbReference type="GO" id="GO:0003941">
    <property type="term" value="F:L-serine ammonia-lyase activity"/>
    <property type="evidence" value="ECO:0007669"/>
    <property type="project" value="TreeGrafter"/>
</dbReference>
<dbReference type="GO" id="GO:0000287">
    <property type="term" value="F:magnesium ion binding"/>
    <property type="evidence" value="ECO:0007669"/>
    <property type="project" value="TreeGrafter"/>
</dbReference>
<dbReference type="InterPro" id="IPR000634">
    <property type="entry name" value="Ser/Thr_deHydtase_PyrdxlP-BS"/>
</dbReference>
<dbReference type="SUPFAM" id="SSF53686">
    <property type="entry name" value="Tryptophan synthase beta subunit-like PLP-dependent enzymes"/>
    <property type="match status" value="1"/>
</dbReference>
<evidence type="ECO:0000256" key="5">
    <source>
        <dbReference type="ARBA" id="ARBA00010869"/>
    </source>
</evidence>
<dbReference type="RefSeq" id="WP_126764914.1">
    <property type="nucleotide sequence ID" value="NZ_PIPJ01000001.1"/>
</dbReference>
<evidence type="ECO:0000256" key="7">
    <source>
        <dbReference type="ARBA" id="ARBA00022898"/>
    </source>
</evidence>
<dbReference type="Proteomes" id="UP000288395">
    <property type="component" value="Unassembled WGS sequence"/>
</dbReference>
<comment type="cofactor">
    <cofactor evidence="3">
        <name>Mn(2+)</name>
        <dbReference type="ChEBI" id="CHEBI:29035"/>
    </cofactor>
</comment>
<keyword evidence="7" id="KW-0663">Pyridoxal phosphate</keyword>
<dbReference type="GO" id="GO:0030170">
    <property type="term" value="F:pyridoxal phosphate binding"/>
    <property type="evidence" value="ECO:0007669"/>
    <property type="project" value="InterPro"/>
</dbReference>
<comment type="similarity">
    <text evidence="5">Belongs to the serine/threonine dehydratase family.</text>
</comment>
<comment type="cofactor">
    <cofactor evidence="4">
        <name>Mg(2+)</name>
        <dbReference type="ChEBI" id="CHEBI:18420"/>
    </cofactor>
</comment>
<evidence type="ECO:0000256" key="1">
    <source>
        <dbReference type="ARBA" id="ARBA00001913"/>
    </source>
</evidence>
<evidence type="ECO:0000313" key="11">
    <source>
        <dbReference type="Proteomes" id="UP000288395"/>
    </source>
</evidence>
<evidence type="ECO:0000256" key="2">
    <source>
        <dbReference type="ARBA" id="ARBA00001933"/>
    </source>
</evidence>
<dbReference type="CDD" id="cd01562">
    <property type="entry name" value="Thr-dehyd"/>
    <property type="match status" value="1"/>
</dbReference>
<evidence type="ECO:0000256" key="4">
    <source>
        <dbReference type="ARBA" id="ARBA00001946"/>
    </source>
</evidence>
<proteinExistence type="inferred from homology"/>
<dbReference type="InterPro" id="IPR036052">
    <property type="entry name" value="TrpB-like_PALP_sf"/>
</dbReference>
<dbReference type="FunFam" id="3.40.50.1100:FF:000005">
    <property type="entry name" value="Threonine dehydratase catabolic"/>
    <property type="match status" value="1"/>
</dbReference>
<comment type="cofactor">
    <cofactor evidence="2">
        <name>pyridoxal 5'-phosphate</name>
        <dbReference type="ChEBI" id="CHEBI:597326"/>
    </cofactor>
</comment>
<keyword evidence="8" id="KW-0456">Lyase</keyword>
<dbReference type="AlphaFoldDB" id="A0A432W2K8"/>
<dbReference type="InterPro" id="IPR001926">
    <property type="entry name" value="TrpB-like_PALP"/>
</dbReference>
<keyword evidence="11" id="KW-1185">Reference proteome</keyword>
<dbReference type="Gene3D" id="3.40.50.1100">
    <property type="match status" value="2"/>
</dbReference>
<name>A0A432W2K8_9GAMM</name>
<dbReference type="EMBL" id="PIPJ01000001">
    <property type="protein sequence ID" value="RUO23346.1"/>
    <property type="molecule type" value="Genomic_DNA"/>
</dbReference>
<dbReference type="PANTHER" id="PTHR43050:SF1">
    <property type="entry name" value="SERINE RACEMASE"/>
    <property type="match status" value="1"/>
</dbReference>
<dbReference type="GO" id="GO:0018114">
    <property type="term" value="F:threonine racemase activity"/>
    <property type="evidence" value="ECO:0007669"/>
    <property type="project" value="TreeGrafter"/>
</dbReference>
<comment type="cofactor">
    <cofactor evidence="1">
        <name>Ca(2+)</name>
        <dbReference type="ChEBI" id="CHEBI:29108"/>
    </cofactor>
</comment>
<comment type="caution">
    <text evidence="10">The sequence shown here is derived from an EMBL/GenBank/DDBJ whole genome shotgun (WGS) entry which is preliminary data.</text>
</comment>
<feature type="domain" description="Tryptophan synthase beta chain-like PALP" evidence="9">
    <location>
        <begin position="26"/>
        <end position="311"/>
    </location>
</feature>
<evidence type="ECO:0000256" key="8">
    <source>
        <dbReference type="ARBA" id="ARBA00023239"/>
    </source>
</evidence>
<dbReference type="PANTHER" id="PTHR43050">
    <property type="entry name" value="SERINE / THREONINE RACEMASE FAMILY MEMBER"/>
    <property type="match status" value="1"/>
</dbReference>